<accession>A0A8J1TA56</accession>
<feature type="compositionally biased region" description="Low complexity" evidence="1">
    <location>
        <begin position="118"/>
        <end position="139"/>
    </location>
</feature>
<comment type="caution">
    <text evidence="2">The sequence shown here is derived from an EMBL/GenBank/DDBJ whole genome shotgun (WGS) entry which is preliminary data.</text>
</comment>
<evidence type="ECO:0000313" key="2">
    <source>
        <dbReference type="EMBL" id="CAH1800170.1"/>
    </source>
</evidence>
<dbReference type="EMBL" id="CAIIXF020000011">
    <property type="protein sequence ID" value="CAH1800170.1"/>
    <property type="molecule type" value="Genomic_DNA"/>
</dbReference>
<dbReference type="Proteomes" id="UP000749559">
    <property type="component" value="Unassembled WGS sequence"/>
</dbReference>
<dbReference type="AlphaFoldDB" id="A0A8J1TA56"/>
<organism evidence="2 3">
    <name type="scientific">Owenia fusiformis</name>
    <name type="common">Polychaete worm</name>
    <dbReference type="NCBI Taxonomy" id="6347"/>
    <lineage>
        <taxon>Eukaryota</taxon>
        <taxon>Metazoa</taxon>
        <taxon>Spiralia</taxon>
        <taxon>Lophotrochozoa</taxon>
        <taxon>Annelida</taxon>
        <taxon>Polychaeta</taxon>
        <taxon>Sedentaria</taxon>
        <taxon>Canalipalpata</taxon>
        <taxon>Sabellida</taxon>
        <taxon>Oweniida</taxon>
        <taxon>Oweniidae</taxon>
        <taxon>Owenia</taxon>
    </lineage>
</organism>
<evidence type="ECO:0000256" key="1">
    <source>
        <dbReference type="SAM" id="MobiDB-lite"/>
    </source>
</evidence>
<feature type="compositionally biased region" description="Basic and acidic residues" evidence="1">
    <location>
        <begin position="163"/>
        <end position="177"/>
    </location>
</feature>
<gene>
    <name evidence="2" type="ORF">OFUS_LOCUS24096</name>
</gene>
<feature type="region of interest" description="Disordered" evidence="1">
    <location>
        <begin position="1"/>
        <end position="84"/>
    </location>
</feature>
<sequence length="177" mass="19833">MAGKNLESVEEANDPNSKRKKDHQEYGTPANQHESNWDRLRESVQSNFTPQPGPSQNPKSSYYRTREQSPPLQGSNSSLKSPLNNRVSYDIAIERGDNLSKRQKGSNSKVDSNWILTSSTSSLSPSQPSSQQSSVSYSQGQDFGGVRQGVRWNINRYGSNEDLLMRPRSKNEPTTEL</sequence>
<keyword evidence="3" id="KW-1185">Reference proteome</keyword>
<feature type="region of interest" description="Disordered" evidence="1">
    <location>
        <begin position="118"/>
        <end position="177"/>
    </location>
</feature>
<proteinExistence type="predicted"/>
<evidence type="ECO:0000313" key="3">
    <source>
        <dbReference type="Proteomes" id="UP000749559"/>
    </source>
</evidence>
<reference evidence="2" key="1">
    <citation type="submission" date="2022-03" db="EMBL/GenBank/DDBJ databases">
        <authorList>
            <person name="Martin C."/>
        </authorList>
    </citation>
    <scope>NUCLEOTIDE SEQUENCE</scope>
</reference>
<name>A0A8J1TA56_OWEFU</name>
<protein>
    <submittedName>
        <fullName evidence="2">Uncharacterized protein</fullName>
    </submittedName>
</protein>
<feature type="compositionally biased region" description="Polar residues" evidence="1">
    <location>
        <begin position="43"/>
        <end position="84"/>
    </location>
</feature>